<dbReference type="GO" id="GO:0015628">
    <property type="term" value="P:protein secretion by the type II secretion system"/>
    <property type="evidence" value="ECO:0007669"/>
    <property type="project" value="InterPro"/>
</dbReference>
<dbReference type="AlphaFoldDB" id="A0A3B1BLS2"/>
<protein>
    <recommendedName>
        <fullName evidence="2">SHS2 domain-containing protein</fullName>
    </recommendedName>
</protein>
<dbReference type="InterPro" id="IPR043129">
    <property type="entry name" value="ATPase_NBD"/>
</dbReference>
<dbReference type="PANTHER" id="PTHR32432:SF3">
    <property type="entry name" value="ETHANOLAMINE UTILIZATION PROTEIN EUTJ"/>
    <property type="match status" value="1"/>
</dbReference>
<dbReference type="InterPro" id="IPR003494">
    <property type="entry name" value="SHS2_FtsA"/>
</dbReference>
<evidence type="ECO:0000259" key="2">
    <source>
        <dbReference type="SMART" id="SM00842"/>
    </source>
</evidence>
<sequence length="518" mass="56955">MSINVFGIDIGADKLKVAVVEKGFRGYEIVRLTTRKISGMDDADVSETLASVIDELGFDNDKDQVAALYPARKLSSRTMDIPLVQRRKILEALPYEIESQSPFGVDDFVSDFISVETRDTGSKIFAVIALKTDFEKFLEVFFGAGLDPDLVIPEPLALTAVFMGEDAMESLSVIIDIGGDTTVMTALQGGKPVSFHVFTQGLRRICLEAGEEESQMEHAMERRWSPGSGGDIWEAPIKKFASALALESKRLIMSTGRQMEEARDVEIILCGGGGDSERLAKAIADETGEKVKRLTLPVKDATIDDAKISARKPPATIFAGAIGAALRIAEREKYEPVNLRTGGFEKKRRFAGDRNQAIVAGVFLAVALLISFSSFIIEGYRLGNRYESLKNEIRAEFKKALPEVKRIVAESQQLKNALAQLDEKSRALGPALLDRDVFLGRLLDISRASPKDIRLDVEELVYEWGQMTISGRTESFEKVEMLKNNIAKLPWAKSVVVDKAKAAPAAGAISFRLEIKTI</sequence>
<dbReference type="SMART" id="SM00842">
    <property type="entry name" value="FtsA"/>
    <property type="match status" value="1"/>
</dbReference>
<dbReference type="SUPFAM" id="SSF53067">
    <property type="entry name" value="Actin-like ATPase domain"/>
    <property type="match status" value="2"/>
</dbReference>
<dbReference type="InterPro" id="IPR050696">
    <property type="entry name" value="FtsA/MreB"/>
</dbReference>
<dbReference type="Gene3D" id="3.30.420.40">
    <property type="match status" value="2"/>
</dbReference>
<evidence type="ECO:0000313" key="3">
    <source>
        <dbReference type="EMBL" id="VAX17022.1"/>
    </source>
</evidence>
<keyword evidence="1" id="KW-0472">Membrane</keyword>
<keyword evidence="1" id="KW-1133">Transmembrane helix</keyword>
<dbReference type="InterPro" id="IPR007812">
    <property type="entry name" value="T2SS_protein-GspL"/>
</dbReference>
<dbReference type="GO" id="GO:0051301">
    <property type="term" value="P:cell division"/>
    <property type="evidence" value="ECO:0007669"/>
    <property type="project" value="InterPro"/>
</dbReference>
<proteinExistence type="predicted"/>
<feature type="domain" description="SHS2" evidence="2">
    <location>
        <begin position="5"/>
        <end position="162"/>
    </location>
</feature>
<gene>
    <name evidence="3" type="ORF">MNBD_NITROSPINAE02-1578</name>
</gene>
<evidence type="ECO:0000256" key="1">
    <source>
        <dbReference type="SAM" id="Phobius"/>
    </source>
</evidence>
<reference evidence="3" key="1">
    <citation type="submission" date="2018-06" db="EMBL/GenBank/DDBJ databases">
        <authorList>
            <person name="Zhirakovskaya E."/>
        </authorList>
    </citation>
    <scope>NUCLEOTIDE SEQUENCE</scope>
</reference>
<dbReference type="PANTHER" id="PTHR32432">
    <property type="entry name" value="CELL DIVISION PROTEIN FTSA-RELATED"/>
    <property type="match status" value="1"/>
</dbReference>
<accession>A0A3B1BLS2</accession>
<dbReference type="EMBL" id="UOGE01000017">
    <property type="protein sequence ID" value="VAX17022.1"/>
    <property type="molecule type" value="Genomic_DNA"/>
</dbReference>
<keyword evidence="1" id="KW-0812">Transmembrane</keyword>
<organism evidence="3">
    <name type="scientific">hydrothermal vent metagenome</name>
    <dbReference type="NCBI Taxonomy" id="652676"/>
    <lineage>
        <taxon>unclassified sequences</taxon>
        <taxon>metagenomes</taxon>
        <taxon>ecological metagenomes</taxon>
    </lineage>
</organism>
<dbReference type="Gene3D" id="3.30.1490.300">
    <property type="match status" value="1"/>
</dbReference>
<dbReference type="NCBIfam" id="TIGR01709">
    <property type="entry name" value="typeII_sec_gspL"/>
    <property type="match status" value="1"/>
</dbReference>
<dbReference type="GO" id="GO:0009276">
    <property type="term" value="C:Gram-negative-bacterium-type cell wall"/>
    <property type="evidence" value="ECO:0007669"/>
    <property type="project" value="InterPro"/>
</dbReference>
<feature type="transmembrane region" description="Helical" evidence="1">
    <location>
        <begin position="357"/>
        <end position="377"/>
    </location>
</feature>
<name>A0A3B1BLS2_9ZZZZ</name>
<dbReference type="GO" id="GO:0015627">
    <property type="term" value="C:type II protein secretion system complex"/>
    <property type="evidence" value="ECO:0007669"/>
    <property type="project" value="InterPro"/>
</dbReference>